<proteinExistence type="predicted"/>
<dbReference type="AlphaFoldDB" id="X1C9T5"/>
<reference evidence="1" key="1">
    <citation type="journal article" date="2014" name="Front. Microbiol.">
        <title>High frequency of phylogenetically diverse reductive dehalogenase-homologous genes in deep subseafloor sedimentary metagenomes.</title>
        <authorList>
            <person name="Kawai M."/>
            <person name="Futagami T."/>
            <person name="Toyoda A."/>
            <person name="Takaki Y."/>
            <person name="Nishi S."/>
            <person name="Hori S."/>
            <person name="Arai W."/>
            <person name="Tsubouchi T."/>
            <person name="Morono Y."/>
            <person name="Uchiyama I."/>
            <person name="Ito T."/>
            <person name="Fujiyama A."/>
            <person name="Inagaki F."/>
            <person name="Takami H."/>
        </authorList>
    </citation>
    <scope>NUCLEOTIDE SEQUENCE</scope>
    <source>
        <strain evidence="1">Expedition CK06-06</strain>
    </source>
</reference>
<comment type="caution">
    <text evidence="1">The sequence shown here is derived from an EMBL/GenBank/DDBJ whole genome shotgun (WGS) entry which is preliminary data.</text>
</comment>
<feature type="non-terminal residue" evidence="1">
    <location>
        <position position="1"/>
    </location>
</feature>
<organism evidence="1">
    <name type="scientific">marine sediment metagenome</name>
    <dbReference type="NCBI Taxonomy" id="412755"/>
    <lineage>
        <taxon>unclassified sequences</taxon>
        <taxon>metagenomes</taxon>
        <taxon>ecological metagenomes</taxon>
    </lineage>
</organism>
<name>X1C9T5_9ZZZZ</name>
<accession>X1C9T5</accession>
<protein>
    <submittedName>
        <fullName evidence="1">Uncharacterized protein</fullName>
    </submittedName>
</protein>
<sequence>VPTLPGIRKYAANESNITPKIKNLNPFPGFMLKKDSIPIRRNIVPIKIKIVPIELKMSEKVLPYS</sequence>
<evidence type="ECO:0000313" key="1">
    <source>
        <dbReference type="EMBL" id="GAH04202.1"/>
    </source>
</evidence>
<dbReference type="EMBL" id="BART01023124">
    <property type="protein sequence ID" value="GAH04202.1"/>
    <property type="molecule type" value="Genomic_DNA"/>
</dbReference>
<gene>
    <name evidence="1" type="ORF">S01H4_42156</name>
</gene>